<sequence length="142" mass="16642">MQFTKENSNKNCVLLFLFWGLESTRWSTRFIQLVLPPDDSWRSAQRHPIQWSTEKTDFVEERRQLLETVGPDLHSQLDALGIEVEMADIHYGTGYDSAFDVDILKCHLSEIDHCFQISRGCFFMVGRHEFVQPIIVQFYSQP</sequence>
<protein>
    <submittedName>
        <fullName evidence="1">Uncharacterized protein</fullName>
    </submittedName>
</protein>
<proteinExistence type="predicted"/>
<evidence type="ECO:0000313" key="1">
    <source>
        <dbReference type="EMBL" id="KAK6641904.1"/>
    </source>
</evidence>
<evidence type="ECO:0000313" key="2">
    <source>
        <dbReference type="Proteomes" id="UP001359485"/>
    </source>
</evidence>
<comment type="caution">
    <text evidence="1">The sequence shown here is derived from an EMBL/GenBank/DDBJ whole genome shotgun (WGS) entry which is preliminary data.</text>
</comment>
<organism evidence="1 2">
    <name type="scientific">Polyplax serrata</name>
    <name type="common">Common mouse louse</name>
    <dbReference type="NCBI Taxonomy" id="468196"/>
    <lineage>
        <taxon>Eukaryota</taxon>
        <taxon>Metazoa</taxon>
        <taxon>Ecdysozoa</taxon>
        <taxon>Arthropoda</taxon>
        <taxon>Hexapoda</taxon>
        <taxon>Insecta</taxon>
        <taxon>Pterygota</taxon>
        <taxon>Neoptera</taxon>
        <taxon>Paraneoptera</taxon>
        <taxon>Psocodea</taxon>
        <taxon>Troctomorpha</taxon>
        <taxon>Phthiraptera</taxon>
        <taxon>Anoplura</taxon>
        <taxon>Polyplacidae</taxon>
        <taxon>Polyplax</taxon>
    </lineage>
</organism>
<reference evidence="1 2" key="1">
    <citation type="submission" date="2023-09" db="EMBL/GenBank/DDBJ databases">
        <title>Genomes of two closely related lineages of the louse Polyplax serrata with different host specificities.</title>
        <authorList>
            <person name="Martinu J."/>
            <person name="Tarabai H."/>
            <person name="Stefka J."/>
            <person name="Hypsa V."/>
        </authorList>
    </citation>
    <scope>NUCLEOTIDE SEQUENCE [LARGE SCALE GENOMIC DNA]</scope>
    <source>
        <strain evidence="1">98ZLc_SE</strain>
    </source>
</reference>
<keyword evidence="2" id="KW-1185">Reference proteome</keyword>
<dbReference type="Proteomes" id="UP001359485">
    <property type="component" value="Unassembled WGS sequence"/>
</dbReference>
<accession>A0ABR1BIK7</accession>
<gene>
    <name evidence="1" type="ORF">RUM44_013624</name>
</gene>
<name>A0ABR1BIK7_POLSC</name>
<dbReference type="EMBL" id="JAWJWF010000001">
    <property type="protein sequence ID" value="KAK6641904.1"/>
    <property type="molecule type" value="Genomic_DNA"/>
</dbReference>